<dbReference type="KEGG" id="tam:Theam_1714"/>
<dbReference type="GO" id="GO:0051536">
    <property type="term" value="F:iron-sulfur cluster binding"/>
    <property type="evidence" value="ECO:0007669"/>
    <property type="project" value="UniProtKB-KW"/>
</dbReference>
<keyword evidence="1" id="KW-0479">Metal-binding</keyword>
<evidence type="ECO:0000256" key="1">
    <source>
        <dbReference type="ARBA" id="ARBA00022723"/>
    </source>
</evidence>
<dbReference type="eggNOG" id="COG1144">
    <property type="taxonomic scope" value="Bacteria"/>
</dbReference>
<evidence type="ECO:0000256" key="2">
    <source>
        <dbReference type="ARBA" id="ARBA00023004"/>
    </source>
</evidence>
<protein>
    <submittedName>
        <fullName evidence="5">4Fe-4S ferredoxin iron-sulfur binding domain protein</fullName>
    </submittedName>
</protein>
<organism evidence="5 6">
    <name type="scientific">Thermovibrio ammonificans (strain DSM 15698 / JCM 12110 / HB-1)</name>
    <dbReference type="NCBI Taxonomy" id="648996"/>
    <lineage>
        <taxon>Bacteria</taxon>
        <taxon>Pseudomonadati</taxon>
        <taxon>Aquificota</taxon>
        <taxon>Aquificia</taxon>
        <taxon>Desulfurobacteriales</taxon>
        <taxon>Desulfurobacteriaceae</taxon>
        <taxon>Thermovibrio</taxon>
    </lineage>
</organism>
<feature type="domain" description="4Fe-4S ferredoxin-type" evidence="4">
    <location>
        <begin position="75"/>
        <end position="106"/>
    </location>
</feature>
<accession>E8T5U4</accession>
<name>E8T5U4_THEA1</name>
<dbReference type="PROSITE" id="PS51379">
    <property type="entry name" value="4FE4S_FER_2"/>
    <property type="match status" value="3"/>
</dbReference>
<reference evidence="5" key="1">
    <citation type="submission" date="2011-01" db="EMBL/GenBank/DDBJ databases">
        <title>Complete sequence of chromosome of Thermovibrio ammonificans HB-1.</title>
        <authorList>
            <consortium name="US DOE Joint Genome Institute"/>
            <person name="Lucas S."/>
            <person name="Copeland A."/>
            <person name="Lapidus A."/>
            <person name="Cheng J.-F."/>
            <person name="Goodwin L."/>
            <person name="Pitluck S."/>
            <person name="Davenport K."/>
            <person name="Detter J.C."/>
            <person name="Han C."/>
            <person name="Tapia R."/>
            <person name="Land M."/>
            <person name="Hauser L."/>
            <person name="Kyrpides N."/>
            <person name="Ivanova N."/>
            <person name="Ovchinnikova G."/>
            <person name="Vetriani C."/>
            <person name="Woyke T."/>
        </authorList>
    </citation>
    <scope>NUCLEOTIDE SEQUENCE [LARGE SCALE GENOMIC DNA]</scope>
    <source>
        <strain evidence="5">HB-1</strain>
    </source>
</reference>
<dbReference type="OrthoDB" id="9810688at2"/>
<keyword evidence="2" id="KW-0408">Iron</keyword>
<evidence type="ECO:0000256" key="3">
    <source>
        <dbReference type="ARBA" id="ARBA00023014"/>
    </source>
</evidence>
<dbReference type="Gene3D" id="3.30.70.20">
    <property type="match status" value="2"/>
</dbReference>
<dbReference type="Pfam" id="PF12838">
    <property type="entry name" value="Fer4_7"/>
    <property type="match status" value="2"/>
</dbReference>
<dbReference type="STRING" id="648996.Theam_1714"/>
<feature type="domain" description="4Fe-4S ferredoxin-type" evidence="4">
    <location>
        <begin position="37"/>
        <end position="68"/>
    </location>
</feature>
<keyword evidence="3" id="KW-0411">Iron-sulfur</keyword>
<gene>
    <name evidence="5" type="ordered locus">Theam_1714</name>
</gene>
<dbReference type="InterPro" id="IPR017896">
    <property type="entry name" value="4Fe4S_Fe-S-bd"/>
</dbReference>
<dbReference type="InterPro" id="IPR017900">
    <property type="entry name" value="4Fe4S_Fe_S_CS"/>
</dbReference>
<dbReference type="AlphaFoldDB" id="E8T5U4"/>
<evidence type="ECO:0000259" key="4">
    <source>
        <dbReference type="PROSITE" id="PS51379"/>
    </source>
</evidence>
<keyword evidence="6" id="KW-1185">Reference proteome</keyword>
<dbReference type="GO" id="GO:0046872">
    <property type="term" value="F:metal ion binding"/>
    <property type="evidence" value="ECO:0007669"/>
    <property type="project" value="UniProtKB-KW"/>
</dbReference>
<dbReference type="EMBL" id="CP002444">
    <property type="protein sequence ID" value="ADU97670.1"/>
    <property type="molecule type" value="Genomic_DNA"/>
</dbReference>
<dbReference type="eggNOG" id="COG1145">
    <property type="taxonomic scope" value="Bacteria"/>
</dbReference>
<dbReference type="PROSITE" id="PS00198">
    <property type="entry name" value="4FE4S_FER_1"/>
    <property type="match status" value="3"/>
</dbReference>
<evidence type="ECO:0000313" key="6">
    <source>
        <dbReference type="Proteomes" id="UP000006362"/>
    </source>
</evidence>
<dbReference type="PANTHER" id="PTHR43122:SF1">
    <property type="entry name" value="IRON-SULFUR-BINDING PROTEIN"/>
    <property type="match status" value="1"/>
</dbReference>
<evidence type="ECO:0000313" key="5">
    <source>
        <dbReference type="EMBL" id="ADU97670.1"/>
    </source>
</evidence>
<dbReference type="PANTHER" id="PTHR43122">
    <property type="entry name" value="FERREDOXIN SUBUNIT OF PYRUVATE:FLAVODOXIN OXIDOREDUCTASE-RELATED"/>
    <property type="match status" value="1"/>
</dbReference>
<dbReference type="Proteomes" id="UP000006362">
    <property type="component" value="Chromosome"/>
</dbReference>
<dbReference type="CDD" id="cd16373">
    <property type="entry name" value="DMSOR_beta_like"/>
    <property type="match status" value="1"/>
</dbReference>
<proteinExistence type="predicted"/>
<dbReference type="HOGENOM" id="CLU_077329_0_1_0"/>
<dbReference type="SUPFAM" id="SSF54862">
    <property type="entry name" value="4Fe-4S ferredoxins"/>
    <property type="match status" value="1"/>
</dbReference>
<feature type="domain" description="4Fe-4S ferredoxin-type" evidence="4">
    <location>
        <begin position="148"/>
        <end position="179"/>
    </location>
</feature>
<sequence length="184" mass="20616">MSRRSFFKLIGKSLAQAAAEFTYEVTKPTKSFLRPPGSADEDTFLAACTKCHSCVKSCPTGVIDLVKDVNPLVFETPFMNFENNHCERCYACIDACPSGALSRENLKKYRYVAKLVKERCVAYEMIFCQSCYWSCPKMDKAITLKEFTYPEFHGEHCLGCGRCVNACPTNPKAVEIVKVEGETA</sequence>
<dbReference type="RefSeq" id="WP_013538455.1">
    <property type="nucleotide sequence ID" value="NC_014926.1"/>
</dbReference>